<comment type="caution">
    <text evidence="16">The sequence shown here is derived from an EMBL/GenBank/DDBJ whole genome shotgun (WGS) entry which is preliminary data.</text>
</comment>
<dbReference type="GO" id="GO:0004725">
    <property type="term" value="F:protein tyrosine phosphatase activity"/>
    <property type="evidence" value="ECO:0007669"/>
    <property type="project" value="InterPro"/>
</dbReference>
<feature type="compositionally biased region" description="Low complexity" evidence="12">
    <location>
        <begin position="658"/>
        <end position="668"/>
    </location>
</feature>
<comment type="subcellular location">
    <subcellularLocation>
        <location evidence="1">Cytoplasmic vesicle</location>
        <location evidence="1">Secretory vesicle membrane</location>
        <topology evidence="1">Single-pass type I membrane protein</topology>
    </subcellularLocation>
    <subcellularLocation>
        <location evidence="11">Synapse</location>
    </subcellularLocation>
</comment>
<feature type="region of interest" description="Disordered" evidence="12">
    <location>
        <begin position="632"/>
        <end position="669"/>
    </location>
</feature>
<evidence type="ECO:0000256" key="1">
    <source>
        <dbReference type="ARBA" id="ARBA00004212"/>
    </source>
</evidence>
<dbReference type="AlphaFoldDB" id="A0A232F4J5"/>
<keyword evidence="7 13" id="KW-0472">Membrane</keyword>
<keyword evidence="8" id="KW-0675">Receptor</keyword>
<dbReference type="FunFam" id="3.90.190.10:FF:000017">
    <property type="entry name" value="receptor-type tyrosine-protein phosphatase-like N isoform X2"/>
    <property type="match status" value="1"/>
</dbReference>
<evidence type="ECO:0000256" key="10">
    <source>
        <dbReference type="ARBA" id="ARBA00023329"/>
    </source>
</evidence>
<feature type="compositionally biased region" description="Low complexity" evidence="12">
    <location>
        <begin position="978"/>
        <end position="998"/>
    </location>
</feature>
<dbReference type="InterPro" id="IPR003595">
    <property type="entry name" value="Tyr_Pase_cat"/>
</dbReference>
<dbReference type="PROSITE" id="PS50056">
    <property type="entry name" value="TYR_PHOSPHATASE_2"/>
    <property type="match status" value="1"/>
</dbReference>
<dbReference type="SMART" id="SM00404">
    <property type="entry name" value="PTPc_motif"/>
    <property type="match status" value="1"/>
</dbReference>
<feature type="domain" description="Tyrosine specific protein phosphatases" evidence="15">
    <location>
        <begin position="875"/>
        <end position="947"/>
    </location>
</feature>
<evidence type="ECO:0000256" key="13">
    <source>
        <dbReference type="SAM" id="Phobius"/>
    </source>
</evidence>
<dbReference type="InterPro" id="IPR000387">
    <property type="entry name" value="Tyr_Pase_dom"/>
</dbReference>
<feature type="compositionally biased region" description="Acidic residues" evidence="12">
    <location>
        <begin position="419"/>
        <end position="431"/>
    </location>
</feature>
<dbReference type="GO" id="GO:0030658">
    <property type="term" value="C:transport vesicle membrane"/>
    <property type="evidence" value="ECO:0007669"/>
    <property type="project" value="UniProtKB-SubCell"/>
</dbReference>
<feature type="compositionally biased region" description="Polar residues" evidence="12">
    <location>
        <begin position="403"/>
        <end position="416"/>
    </location>
</feature>
<evidence type="ECO:0000313" key="16">
    <source>
        <dbReference type="EMBL" id="OXU25267.1"/>
    </source>
</evidence>
<evidence type="ECO:0000256" key="5">
    <source>
        <dbReference type="ARBA" id="ARBA00022989"/>
    </source>
</evidence>
<protein>
    <recommendedName>
        <fullName evidence="18">Receptor-type tyrosine-protein phosphatase N2</fullName>
    </recommendedName>
</protein>
<dbReference type="InterPro" id="IPR021613">
    <property type="entry name" value="Receptor_IA-2_dom"/>
</dbReference>
<dbReference type="PROSITE" id="PS50055">
    <property type="entry name" value="TYR_PHOSPHATASE_PTP"/>
    <property type="match status" value="1"/>
</dbReference>
<dbReference type="Gene3D" id="3.90.190.10">
    <property type="entry name" value="Protein tyrosine phosphatase superfamily"/>
    <property type="match status" value="1"/>
</dbReference>
<feature type="region of interest" description="Disordered" evidence="12">
    <location>
        <begin position="295"/>
        <end position="319"/>
    </location>
</feature>
<keyword evidence="3 13" id="KW-0812">Transmembrane</keyword>
<dbReference type="Pfam" id="PF11548">
    <property type="entry name" value="Receptor_IA-2"/>
    <property type="match status" value="1"/>
</dbReference>
<dbReference type="Pfam" id="PF00102">
    <property type="entry name" value="Y_phosphatase"/>
    <property type="match status" value="1"/>
</dbReference>
<dbReference type="PROSITE" id="PS00383">
    <property type="entry name" value="TYR_PHOSPHATASE_1"/>
    <property type="match status" value="1"/>
</dbReference>
<feature type="region of interest" description="Disordered" evidence="12">
    <location>
        <begin position="968"/>
        <end position="998"/>
    </location>
</feature>
<keyword evidence="5 13" id="KW-1133">Transmembrane helix</keyword>
<dbReference type="PRINTS" id="PR00700">
    <property type="entry name" value="PRTYPHPHTASE"/>
</dbReference>
<keyword evidence="9" id="KW-0325">Glycoprotein</keyword>
<feature type="region of interest" description="Disordered" evidence="12">
    <location>
        <begin position="396"/>
        <end position="431"/>
    </location>
</feature>
<reference evidence="16 17" key="1">
    <citation type="journal article" date="2017" name="Curr. Biol.">
        <title>The Evolution of Venom by Co-option of Single-Copy Genes.</title>
        <authorList>
            <person name="Martinson E.O."/>
            <person name="Mrinalini"/>
            <person name="Kelkar Y.D."/>
            <person name="Chang C.H."/>
            <person name="Werren J.H."/>
        </authorList>
    </citation>
    <scope>NUCLEOTIDE SEQUENCE [LARGE SCALE GENOMIC DNA]</scope>
    <source>
        <strain evidence="16 17">Alberta</strain>
        <tissue evidence="16">Whole body</tissue>
    </source>
</reference>
<evidence type="ECO:0000256" key="2">
    <source>
        <dbReference type="ARBA" id="ARBA00022553"/>
    </source>
</evidence>
<evidence type="ECO:0000256" key="9">
    <source>
        <dbReference type="ARBA" id="ARBA00023180"/>
    </source>
</evidence>
<gene>
    <name evidence="16" type="ORF">TSAR_013786</name>
</gene>
<keyword evidence="2" id="KW-0597">Phosphoprotein</keyword>
<evidence type="ECO:0000256" key="7">
    <source>
        <dbReference type="ARBA" id="ARBA00023136"/>
    </source>
</evidence>
<evidence type="ECO:0000256" key="3">
    <source>
        <dbReference type="ARBA" id="ARBA00022692"/>
    </source>
</evidence>
<evidence type="ECO:0000313" key="17">
    <source>
        <dbReference type="Proteomes" id="UP000215335"/>
    </source>
</evidence>
<dbReference type="GO" id="GO:0048666">
    <property type="term" value="P:neuron development"/>
    <property type="evidence" value="ECO:0007669"/>
    <property type="project" value="UniProtKB-ARBA"/>
</dbReference>
<dbReference type="STRING" id="543379.A0A232F4J5"/>
<keyword evidence="17" id="KW-1185">Reference proteome</keyword>
<keyword evidence="4" id="KW-0732">Signal</keyword>
<dbReference type="SUPFAM" id="SSF52799">
    <property type="entry name" value="(Phosphotyrosine protein) phosphatases II"/>
    <property type="match status" value="1"/>
</dbReference>
<dbReference type="InterPro" id="IPR029021">
    <property type="entry name" value="Prot-tyrosine_phosphatase-like"/>
</dbReference>
<feature type="compositionally biased region" description="Acidic residues" evidence="12">
    <location>
        <begin position="304"/>
        <end position="319"/>
    </location>
</feature>
<keyword evidence="6" id="KW-0770">Synapse</keyword>
<dbReference type="InterPro" id="IPR038112">
    <property type="entry name" value="Receptor_IA-2_ectodomain_sf"/>
</dbReference>
<evidence type="ECO:0000259" key="14">
    <source>
        <dbReference type="PROSITE" id="PS50055"/>
    </source>
</evidence>
<evidence type="ECO:0000256" key="12">
    <source>
        <dbReference type="SAM" id="MobiDB-lite"/>
    </source>
</evidence>
<sequence>MLNSCVYVYFCFVGCLFSKNLCKPVAESCYNDLAFGRCIRIEDDMSEKDLYQYNLEPEELELLRMQLERLEYEGYKWPHDYTQCVMQILLEDLRYRLNNDAELLCKNSKLLRPEDVFDEVENQVVVDKDGGGVGDAQDPVAIVKFTPSRLNPHGEFADEFYYPPDMRARMAEERRKAAALGGFDDYDEGFYDKLPDIPNPDEVYRRGSRSLSKKSLGTSPPAVPYLKENYAIPREYVEALRGFLENEANLYNAEDDEGLDFLPEVEEENKKPIDEVFEDYEKTFSRKYKYPKDLEAAEENREESIEDDYEDGDELEEGEAESVRFGNANPIPKPVIDSLAQQTSGGMYTEGGTILPMRRDVIRPEEYDDLSLDDDLDGMLWRREMAGFKRRERLDVKKPGPPFSTNNYAFKTQSPPIASEDEDDNSAEDDAQENDVMYVPQVKKEIHNSKVSTSPKTYENVDLDYVYIQFEQEFRSWSEGKHVVNLVGSLLGLQPGELKEIRVGRAEVSFKVPKNSKGYDSTDIVNKIYDLRDDLKKELNIERFRAGIGDKVKLPAMFEVPAEPEDRTEMKPSIFGALVAAGVAAVSAAAIVILLIARRHAKSRAKLAGLRTPDPEASKDYQELCRARMAAKQSDKLSESPKGFDFGRLLESGKSESNRSSTSSWSEEPQVTNMDISTGHVVLSYMEDHLKNQEKLDEEWAALCAYEAEPCSTAVAEAEGNAECNRPGAALPYDHSRVILNDLANLNNSDYINASTITDHDPRNPAYIATQGPLPQTAADFWQLVWEQGSVVIVMLTRLTEEGQAMCHRYWPDEGSELYHIYEVHLVSEHIWCDDYLVRSFYLKNLRTGETRTVTQFHFLSWPQNGVPKSSKTLLEFRRKVNKAYRGRSCPIIVHCSDGAGRTGTYCLIDMVLNRMAKGAKEIDIAATLEHIRDQRADMVATKQQYEFVLMAVAEEVHAILKSLPIVAEKPSDGEKPSSSSSTATQQQTPSRSTKSDK</sequence>
<proteinExistence type="predicted"/>
<name>A0A232F4J5_9HYME</name>
<dbReference type="InterPro" id="IPR033522">
    <property type="entry name" value="IA-2/IA-2_beta"/>
</dbReference>
<evidence type="ECO:0000256" key="8">
    <source>
        <dbReference type="ARBA" id="ARBA00023170"/>
    </source>
</evidence>
<dbReference type="InterPro" id="IPR016130">
    <property type="entry name" value="Tyr_Pase_AS"/>
</dbReference>
<dbReference type="GO" id="GO:0045202">
    <property type="term" value="C:synapse"/>
    <property type="evidence" value="ECO:0007669"/>
    <property type="project" value="UniProtKB-SubCell"/>
</dbReference>
<evidence type="ECO:0000259" key="15">
    <source>
        <dbReference type="PROSITE" id="PS50056"/>
    </source>
</evidence>
<feature type="domain" description="Tyrosine-protein phosphatase" evidence="14">
    <location>
        <begin position="696"/>
        <end position="956"/>
    </location>
</feature>
<evidence type="ECO:0000256" key="6">
    <source>
        <dbReference type="ARBA" id="ARBA00023018"/>
    </source>
</evidence>
<dbReference type="GO" id="GO:0009653">
    <property type="term" value="P:anatomical structure morphogenesis"/>
    <property type="evidence" value="ECO:0007669"/>
    <property type="project" value="UniProtKB-ARBA"/>
</dbReference>
<dbReference type="SMART" id="SM00194">
    <property type="entry name" value="PTPc"/>
    <property type="match status" value="1"/>
</dbReference>
<evidence type="ECO:0000256" key="4">
    <source>
        <dbReference type="ARBA" id="ARBA00022729"/>
    </source>
</evidence>
<dbReference type="PANTHER" id="PTHR46106:SF4">
    <property type="entry name" value="IA-2 PROTEIN TYROSINE PHOSPHATASE, ISOFORM C"/>
    <property type="match status" value="1"/>
</dbReference>
<dbReference type="PANTHER" id="PTHR46106">
    <property type="entry name" value="IA-2 PROTEIN TYROSINE PHOSPHATASE, ISOFORM C"/>
    <property type="match status" value="1"/>
</dbReference>
<dbReference type="EMBL" id="NNAY01001066">
    <property type="protein sequence ID" value="OXU25267.1"/>
    <property type="molecule type" value="Genomic_DNA"/>
</dbReference>
<accession>A0A232F4J5</accession>
<dbReference type="InterPro" id="IPR000242">
    <property type="entry name" value="PTP_cat"/>
</dbReference>
<evidence type="ECO:0000256" key="11">
    <source>
        <dbReference type="ARBA" id="ARBA00034103"/>
    </source>
</evidence>
<keyword evidence="10" id="KW-0968">Cytoplasmic vesicle</keyword>
<organism evidence="16 17">
    <name type="scientific">Trichomalopsis sarcophagae</name>
    <dbReference type="NCBI Taxonomy" id="543379"/>
    <lineage>
        <taxon>Eukaryota</taxon>
        <taxon>Metazoa</taxon>
        <taxon>Ecdysozoa</taxon>
        <taxon>Arthropoda</taxon>
        <taxon>Hexapoda</taxon>
        <taxon>Insecta</taxon>
        <taxon>Pterygota</taxon>
        <taxon>Neoptera</taxon>
        <taxon>Endopterygota</taxon>
        <taxon>Hymenoptera</taxon>
        <taxon>Apocrita</taxon>
        <taxon>Proctotrupomorpha</taxon>
        <taxon>Chalcidoidea</taxon>
        <taxon>Pteromalidae</taxon>
        <taxon>Pteromalinae</taxon>
        <taxon>Trichomalopsis</taxon>
    </lineage>
</organism>
<dbReference type="Proteomes" id="UP000215335">
    <property type="component" value="Unassembled WGS sequence"/>
</dbReference>
<dbReference type="GO" id="GO:0051046">
    <property type="term" value="P:regulation of secretion"/>
    <property type="evidence" value="ECO:0007669"/>
    <property type="project" value="TreeGrafter"/>
</dbReference>
<dbReference type="GO" id="GO:0030141">
    <property type="term" value="C:secretory granule"/>
    <property type="evidence" value="ECO:0007669"/>
    <property type="project" value="InterPro"/>
</dbReference>
<dbReference type="OrthoDB" id="9880441at2759"/>
<evidence type="ECO:0008006" key="18">
    <source>
        <dbReference type="Google" id="ProtNLM"/>
    </source>
</evidence>
<feature type="transmembrane region" description="Helical" evidence="13">
    <location>
        <begin position="574"/>
        <end position="597"/>
    </location>
</feature>
<dbReference type="Gene3D" id="3.30.70.2470">
    <property type="entry name" value="Protein-tyrosine phosphatase receptor IA-2 ectodomain"/>
    <property type="match status" value="1"/>
</dbReference>